<dbReference type="Pfam" id="PF08031">
    <property type="entry name" value="BBE"/>
    <property type="match status" value="1"/>
</dbReference>
<comment type="caution">
    <text evidence="10">The sequence shown here is derived from an EMBL/GenBank/DDBJ whole genome shotgun (WGS) entry which is preliminary data.</text>
</comment>
<keyword evidence="8" id="KW-1133">Transmembrane helix</keyword>
<gene>
    <name evidence="10" type="ORF">POTOM_042811</name>
</gene>
<keyword evidence="4" id="KW-0732">Signal</keyword>
<evidence type="ECO:0000256" key="2">
    <source>
        <dbReference type="ARBA" id="ARBA00005466"/>
    </source>
</evidence>
<reference evidence="10" key="1">
    <citation type="journal article" date="2020" name="bioRxiv">
        <title>Hybrid origin of Populus tomentosa Carr. identified through genome sequencing and phylogenomic analysis.</title>
        <authorList>
            <person name="An X."/>
            <person name="Gao K."/>
            <person name="Chen Z."/>
            <person name="Li J."/>
            <person name="Yang X."/>
            <person name="Yang X."/>
            <person name="Zhou J."/>
            <person name="Guo T."/>
            <person name="Zhao T."/>
            <person name="Huang S."/>
            <person name="Miao D."/>
            <person name="Khan W.U."/>
            <person name="Rao P."/>
            <person name="Ye M."/>
            <person name="Lei B."/>
            <person name="Liao W."/>
            <person name="Wang J."/>
            <person name="Ji L."/>
            <person name="Li Y."/>
            <person name="Guo B."/>
            <person name="Mustafa N.S."/>
            <person name="Li S."/>
            <person name="Yun Q."/>
            <person name="Keller S.R."/>
            <person name="Mao J."/>
            <person name="Zhang R."/>
            <person name="Strauss S.H."/>
        </authorList>
    </citation>
    <scope>NUCLEOTIDE SEQUENCE</scope>
    <source>
        <strain evidence="10">GM15</strain>
        <tissue evidence="10">Leaf</tissue>
    </source>
</reference>
<organism evidence="10 11">
    <name type="scientific">Populus tomentosa</name>
    <name type="common">Chinese white poplar</name>
    <dbReference type="NCBI Taxonomy" id="118781"/>
    <lineage>
        <taxon>Eukaryota</taxon>
        <taxon>Viridiplantae</taxon>
        <taxon>Streptophyta</taxon>
        <taxon>Embryophyta</taxon>
        <taxon>Tracheophyta</taxon>
        <taxon>Spermatophyta</taxon>
        <taxon>Magnoliopsida</taxon>
        <taxon>eudicotyledons</taxon>
        <taxon>Gunneridae</taxon>
        <taxon>Pentapetalae</taxon>
        <taxon>rosids</taxon>
        <taxon>fabids</taxon>
        <taxon>Malpighiales</taxon>
        <taxon>Salicaceae</taxon>
        <taxon>Saliceae</taxon>
        <taxon>Populus</taxon>
    </lineage>
</organism>
<dbReference type="InterPro" id="IPR012951">
    <property type="entry name" value="BBE"/>
</dbReference>
<keyword evidence="3" id="KW-0285">Flavoprotein</keyword>
<comment type="cofactor">
    <cofactor evidence="1">
        <name>FAD</name>
        <dbReference type="ChEBI" id="CHEBI:57692"/>
    </cofactor>
</comment>
<dbReference type="PANTHER" id="PTHR32448">
    <property type="entry name" value="OS08G0158400 PROTEIN"/>
    <property type="match status" value="1"/>
</dbReference>
<proteinExistence type="inferred from homology"/>
<dbReference type="InterPro" id="IPR016166">
    <property type="entry name" value="FAD-bd_PCMH"/>
</dbReference>
<dbReference type="AlphaFoldDB" id="A0A8X7YH93"/>
<accession>A0A8X7YH93</accession>
<name>A0A8X7YH93_POPTO</name>
<dbReference type="GO" id="GO:0071949">
    <property type="term" value="F:FAD binding"/>
    <property type="evidence" value="ECO:0007669"/>
    <property type="project" value="InterPro"/>
</dbReference>
<evidence type="ECO:0000313" key="11">
    <source>
        <dbReference type="Proteomes" id="UP000886885"/>
    </source>
</evidence>
<protein>
    <recommendedName>
        <fullName evidence="9">FAD-binding PCMH-type domain-containing protein</fullName>
    </recommendedName>
</protein>
<evidence type="ECO:0000256" key="5">
    <source>
        <dbReference type="ARBA" id="ARBA00022827"/>
    </source>
</evidence>
<evidence type="ECO:0000256" key="1">
    <source>
        <dbReference type="ARBA" id="ARBA00001974"/>
    </source>
</evidence>
<keyword evidence="8" id="KW-0812">Transmembrane</keyword>
<dbReference type="GO" id="GO:0016491">
    <property type="term" value="F:oxidoreductase activity"/>
    <property type="evidence" value="ECO:0007669"/>
    <property type="project" value="InterPro"/>
</dbReference>
<evidence type="ECO:0000256" key="3">
    <source>
        <dbReference type="ARBA" id="ARBA00022630"/>
    </source>
</evidence>
<keyword evidence="8" id="KW-0472">Membrane</keyword>
<evidence type="ECO:0000259" key="9">
    <source>
        <dbReference type="PROSITE" id="PS51387"/>
    </source>
</evidence>
<evidence type="ECO:0000256" key="6">
    <source>
        <dbReference type="ARBA" id="ARBA00023157"/>
    </source>
</evidence>
<comment type="similarity">
    <text evidence="2">Belongs to the oxygen-dependent FAD-linked oxidoreductase family.</text>
</comment>
<evidence type="ECO:0000256" key="8">
    <source>
        <dbReference type="SAM" id="Phobius"/>
    </source>
</evidence>
<dbReference type="OrthoDB" id="407275at2759"/>
<feature type="transmembrane region" description="Helical" evidence="8">
    <location>
        <begin position="7"/>
        <end position="27"/>
    </location>
</feature>
<dbReference type="EMBL" id="JAAWWB010000024">
    <property type="protein sequence ID" value="KAG6752773.1"/>
    <property type="molecule type" value="Genomic_DNA"/>
</dbReference>
<evidence type="ECO:0000256" key="7">
    <source>
        <dbReference type="ARBA" id="ARBA00023180"/>
    </source>
</evidence>
<dbReference type="Proteomes" id="UP000886885">
    <property type="component" value="Chromosome 12D"/>
</dbReference>
<dbReference type="PROSITE" id="PS51387">
    <property type="entry name" value="FAD_PCMH"/>
    <property type="match status" value="1"/>
</dbReference>
<evidence type="ECO:0000313" key="10">
    <source>
        <dbReference type="EMBL" id="KAG6752773.1"/>
    </source>
</evidence>
<sequence>MLRLDSSIVSVLVILLSFPFFIVSLPIQDKFLKCLSLNSESSFPFSTILYTPDNSSFTNVLLSTAQNLRFALPSVPKPEFIFTPLQESHVQTAVVCSKQLGVQIRVRSGGHDFEGLSYTSVIDTPFIVVDLGKLRSISVDIKRKSAWAQAGATVGELHYRISEKSKNLGFPAGACPSVGLGGHLSGGGYGPLFRKYGLSADNVIDARIVDVQGRLLDRKAMGEDLFWAIRGGGGASFGIITAWKVKLVPVPSTVTVFRVFRFLEQGATKLLYRWQQVANKFDVDLYLVVGIRPAIASDTGKKTVRTIYSGLFLGDTSRLLEVMQKSFPELGLARKDCIEMDWIGSVLYEAFFPTNSTPEVLLQRKNLFPAYTKSKSDFAQSPISETALKGLWKIFIREDKLATLLIPYGGMMDRISKSEIPFPHRKGNLFMLEYATNWNEPSESATQIDWARKVYEYMTPYVSKNPREAYLNHRDIDLGMNEKANTSIEEARVWGAKYFKGNFNRLVKVKTRVDPENFFSGRLGIWSRSNRLPLHQIEPETKVLEAVWCMISERNSMRGPIPELMLVCTGAVGKLKISQHMIAFKNVIGLKLQAQADRITWKEFRLSGIKLKTQCTMNLSFHSNPGFVPIAAQQLISPSLPKSILLFNL</sequence>
<keyword evidence="7" id="KW-0325">Glycoprotein</keyword>
<keyword evidence="5" id="KW-0274">FAD</keyword>
<keyword evidence="11" id="KW-1185">Reference proteome</keyword>
<dbReference type="FunFam" id="3.30.43.10:FF:000004">
    <property type="entry name" value="Berberine bridge enzyme-like 15"/>
    <property type="match status" value="1"/>
</dbReference>
<evidence type="ECO:0000256" key="4">
    <source>
        <dbReference type="ARBA" id="ARBA00022729"/>
    </source>
</evidence>
<dbReference type="GO" id="GO:1901696">
    <property type="term" value="P:cannabinoid biosynthetic process"/>
    <property type="evidence" value="ECO:0007669"/>
    <property type="project" value="UniProtKB-ARBA"/>
</dbReference>
<feature type="domain" description="FAD-binding PCMH-type" evidence="9">
    <location>
        <begin position="74"/>
        <end position="250"/>
    </location>
</feature>
<keyword evidence="6" id="KW-1015">Disulfide bond</keyword>
<dbReference type="Pfam" id="PF01565">
    <property type="entry name" value="FAD_binding_4"/>
    <property type="match status" value="1"/>
</dbReference>
<dbReference type="InterPro" id="IPR006094">
    <property type="entry name" value="Oxid_FAD_bind_N"/>
</dbReference>